<keyword evidence="5" id="KW-0408">Iron</keyword>
<proteinExistence type="predicted"/>
<dbReference type="InterPro" id="IPR036909">
    <property type="entry name" value="Cyt_c-like_dom_sf"/>
</dbReference>
<accession>A0A382BSG0</accession>
<feature type="non-terminal residue" evidence="8">
    <location>
        <position position="1"/>
    </location>
</feature>
<dbReference type="SUPFAM" id="SSF46626">
    <property type="entry name" value="Cytochrome c"/>
    <property type="match status" value="1"/>
</dbReference>
<dbReference type="InterPro" id="IPR009056">
    <property type="entry name" value="Cyt_c-like_dom"/>
</dbReference>
<dbReference type="InterPro" id="IPR002327">
    <property type="entry name" value="Cyt_c_1A/1B"/>
</dbReference>
<evidence type="ECO:0000313" key="8">
    <source>
        <dbReference type="EMBL" id="SVB16778.1"/>
    </source>
</evidence>
<keyword evidence="2" id="KW-0349">Heme</keyword>
<keyword evidence="6" id="KW-1133">Transmembrane helix</keyword>
<keyword evidence="6" id="KW-0812">Transmembrane</keyword>
<reference evidence="8" key="1">
    <citation type="submission" date="2018-05" db="EMBL/GenBank/DDBJ databases">
        <authorList>
            <person name="Lanie J.A."/>
            <person name="Ng W.-L."/>
            <person name="Kazmierczak K.M."/>
            <person name="Andrzejewski T.M."/>
            <person name="Davidsen T.M."/>
            <person name="Wayne K.J."/>
            <person name="Tettelin H."/>
            <person name="Glass J.I."/>
            <person name="Rusch D."/>
            <person name="Podicherti R."/>
            <person name="Tsui H.-C.T."/>
            <person name="Winkler M.E."/>
        </authorList>
    </citation>
    <scope>NUCLEOTIDE SEQUENCE</scope>
</reference>
<dbReference type="PRINTS" id="PR00604">
    <property type="entry name" value="CYTCHRMECIAB"/>
</dbReference>
<dbReference type="GO" id="GO:0020037">
    <property type="term" value="F:heme binding"/>
    <property type="evidence" value="ECO:0007669"/>
    <property type="project" value="InterPro"/>
</dbReference>
<evidence type="ECO:0000259" key="7">
    <source>
        <dbReference type="PROSITE" id="PS51007"/>
    </source>
</evidence>
<evidence type="ECO:0000256" key="4">
    <source>
        <dbReference type="ARBA" id="ARBA00022982"/>
    </source>
</evidence>
<keyword evidence="1" id="KW-0813">Transport</keyword>
<dbReference type="GO" id="GO:0046872">
    <property type="term" value="F:metal ion binding"/>
    <property type="evidence" value="ECO:0007669"/>
    <property type="project" value="UniProtKB-KW"/>
</dbReference>
<gene>
    <name evidence="8" type="ORF">METZ01_LOCUS169632</name>
</gene>
<feature type="domain" description="Cytochrome c" evidence="7">
    <location>
        <begin position="69"/>
        <end position="176"/>
    </location>
</feature>
<evidence type="ECO:0000256" key="5">
    <source>
        <dbReference type="ARBA" id="ARBA00023004"/>
    </source>
</evidence>
<keyword evidence="4" id="KW-0249">Electron transport</keyword>
<dbReference type="EMBL" id="UINC01031162">
    <property type="protein sequence ID" value="SVB16778.1"/>
    <property type="molecule type" value="Genomic_DNA"/>
</dbReference>
<evidence type="ECO:0000256" key="6">
    <source>
        <dbReference type="SAM" id="Phobius"/>
    </source>
</evidence>
<evidence type="ECO:0000256" key="2">
    <source>
        <dbReference type="ARBA" id="ARBA00022617"/>
    </source>
</evidence>
<keyword evidence="6" id="KW-0472">Membrane</keyword>
<dbReference type="PROSITE" id="PS51007">
    <property type="entry name" value="CYTC"/>
    <property type="match status" value="1"/>
</dbReference>
<feature type="transmembrane region" description="Helical" evidence="6">
    <location>
        <begin position="12"/>
        <end position="30"/>
    </location>
</feature>
<evidence type="ECO:0000256" key="1">
    <source>
        <dbReference type="ARBA" id="ARBA00022448"/>
    </source>
</evidence>
<dbReference type="Gene3D" id="1.10.760.10">
    <property type="entry name" value="Cytochrome c-like domain"/>
    <property type="match status" value="1"/>
</dbReference>
<dbReference type="GO" id="GO:0009055">
    <property type="term" value="F:electron transfer activity"/>
    <property type="evidence" value="ECO:0007669"/>
    <property type="project" value="InterPro"/>
</dbReference>
<evidence type="ECO:0000256" key="3">
    <source>
        <dbReference type="ARBA" id="ARBA00022723"/>
    </source>
</evidence>
<name>A0A382BSG0_9ZZZZ</name>
<keyword evidence="3" id="KW-0479">Metal-binding</keyword>
<dbReference type="AlphaFoldDB" id="A0A382BSG0"/>
<sequence length="177" mass="20080">VSVSPVARLSHVALLLGLLLLAFFFPYWWFGVVPFTADYAVTEAQIGELLKGKDLPDYYAEPLPAISDEDLAIQKEAFTWCRFCHTLEQGSENRVGPNLYRIYGKPAAVVDGFYYSDAFLEAQTQGLVWTPETMATFIADPHSMIPGNRMRYPPAVGYETSPEKERLMLEYLLRMTR</sequence>
<protein>
    <recommendedName>
        <fullName evidence="7">Cytochrome c domain-containing protein</fullName>
    </recommendedName>
</protein>
<organism evidence="8">
    <name type="scientific">marine metagenome</name>
    <dbReference type="NCBI Taxonomy" id="408172"/>
    <lineage>
        <taxon>unclassified sequences</taxon>
        <taxon>metagenomes</taxon>
        <taxon>ecological metagenomes</taxon>
    </lineage>
</organism>
<dbReference type="PANTHER" id="PTHR11961">
    <property type="entry name" value="CYTOCHROME C"/>
    <property type="match status" value="1"/>
</dbReference>